<proteinExistence type="predicted"/>
<dbReference type="Proteomes" id="UP000887564">
    <property type="component" value="Unplaced"/>
</dbReference>
<dbReference type="WBParaSite" id="PEQ_0000327801-mRNA-1">
    <property type="protein sequence ID" value="PEQ_0000327801-mRNA-1"/>
    <property type="gene ID" value="PEQ_0000327801"/>
</dbReference>
<evidence type="ECO:0000313" key="1">
    <source>
        <dbReference type="Proteomes" id="UP000887564"/>
    </source>
</evidence>
<keyword evidence="1" id="KW-1185">Reference proteome</keyword>
<accession>A0A914RET8</accession>
<sequence>MRAASTLHSSTSVSGEIQLKNGKTFTVKINLPEDDATLALIE</sequence>
<reference evidence="2" key="1">
    <citation type="submission" date="2022-11" db="UniProtKB">
        <authorList>
            <consortium name="WormBaseParasite"/>
        </authorList>
    </citation>
    <scope>IDENTIFICATION</scope>
</reference>
<name>A0A914RET8_PAREQ</name>
<evidence type="ECO:0000313" key="2">
    <source>
        <dbReference type="WBParaSite" id="PEQ_0000327801-mRNA-1"/>
    </source>
</evidence>
<dbReference type="AlphaFoldDB" id="A0A914RET8"/>
<protein>
    <submittedName>
        <fullName evidence="2">Uncharacterized protein</fullName>
    </submittedName>
</protein>
<organism evidence="1 2">
    <name type="scientific">Parascaris equorum</name>
    <name type="common">Equine roundworm</name>
    <dbReference type="NCBI Taxonomy" id="6256"/>
    <lineage>
        <taxon>Eukaryota</taxon>
        <taxon>Metazoa</taxon>
        <taxon>Ecdysozoa</taxon>
        <taxon>Nematoda</taxon>
        <taxon>Chromadorea</taxon>
        <taxon>Rhabditida</taxon>
        <taxon>Spirurina</taxon>
        <taxon>Ascaridomorpha</taxon>
        <taxon>Ascaridoidea</taxon>
        <taxon>Ascarididae</taxon>
        <taxon>Parascaris</taxon>
    </lineage>
</organism>